<evidence type="ECO:0000256" key="1">
    <source>
        <dbReference type="SAM" id="Phobius"/>
    </source>
</evidence>
<feature type="transmembrane region" description="Helical" evidence="1">
    <location>
        <begin position="22"/>
        <end position="40"/>
    </location>
</feature>
<gene>
    <name evidence="2" type="ORF">MchiMG62_22930</name>
</gene>
<keyword evidence="3" id="KW-1185">Reference proteome</keyword>
<reference evidence="2 3" key="1">
    <citation type="submission" date="2019-06" db="EMBL/GenBank/DDBJ databases">
        <title>Complete genome sequence of Methanoculleus chikugoensis strain MG62.</title>
        <authorList>
            <person name="Asakawa S."/>
            <person name="Dianou D."/>
        </authorList>
    </citation>
    <scope>NUCLEOTIDE SEQUENCE [LARGE SCALE GENOMIC DNA]</scope>
    <source>
        <strain evidence="2 3">MG62</strain>
    </source>
</reference>
<feature type="transmembrane region" description="Helical" evidence="1">
    <location>
        <begin position="46"/>
        <end position="68"/>
    </location>
</feature>
<sequence length="78" mass="8049">MNSFQNGYTIDGAPRIIVDEKAWAVITVFVLGVVAVRDLLGGLPAGVILTVGIFAAVLLLGIGILVLGEIRDGAGDSR</sequence>
<keyword evidence="1" id="KW-1133">Transmembrane helix</keyword>
<proteinExistence type="predicted"/>
<protein>
    <submittedName>
        <fullName evidence="2">Uncharacterized protein</fullName>
    </submittedName>
</protein>
<organism evidence="2 3">
    <name type="scientific">Methanoculleus chikugoensis</name>
    <dbReference type="NCBI Taxonomy" id="118126"/>
    <lineage>
        <taxon>Archaea</taxon>
        <taxon>Methanobacteriati</taxon>
        <taxon>Methanobacteriota</taxon>
        <taxon>Stenosarchaea group</taxon>
        <taxon>Methanomicrobia</taxon>
        <taxon>Methanomicrobiales</taxon>
        <taxon>Methanomicrobiaceae</taxon>
        <taxon>Methanoculleus</taxon>
    </lineage>
</organism>
<keyword evidence="1" id="KW-0472">Membrane</keyword>
<name>A0ABM7H8E5_9EURY</name>
<evidence type="ECO:0000313" key="3">
    <source>
        <dbReference type="Proteomes" id="UP000824969"/>
    </source>
</evidence>
<keyword evidence="1" id="KW-0812">Transmembrane</keyword>
<dbReference type="Proteomes" id="UP000824969">
    <property type="component" value="Chromosome"/>
</dbReference>
<dbReference type="EMBL" id="AP019781">
    <property type="protein sequence ID" value="BBL69112.1"/>
    <property type="molecule type" value="Genomic_DNA"/>
</dbReference>
<accession>A0ABM7H8E5</accession>
<evidence type="ECO:0000313" key="2">
    <source>
        <dbReference type="EMBL" id="BBL69112.1"/>
    </source>
</evidence>